<dbReference type="InterPro" id="IPR021005">
    <property type="entry name" value="Znf_CGNR"/>
</dbReference>
<name>A0A543DY49_9PSEU</name>
<sequence>MGMRQRPLVGEPLALDLVNTQWVDRGQAVDLFDEPGGVRAWLGEHDLPGDPASAEEPLRQARAALRRALEQPGPHSEDDLNAILARGASRYALHDATPREIHDVDSAWLPAWRAVRDYLDLLRCRPDRIRPCAHPACILFFHDTSRNGTRRWCSMDGCGSRAKAARHYQRQRTTGA</sequence>
<evidence type="ECO:0000313" key="2">
    <source>
        <dbReference type="EMBL" id="TQM14258.1"/>
    </source>
</evidence>
<accession>A0A543DY49</accession>
<evidence type="ECO:0000259" key="1">
    <source>
        <dbReference type="Pfam" id="PF11706"/>
    </source>
</evidence>
<organism evidence="2 3">
    <name type="scientific">Pseudonocardia kunmingensis</name>
    <dbReference type="NCBI Taxonomy" id="630975"/>
    <lineage>
        <taxon>Bacteria</taxon>
        <taxon>Bacillati</taxon>
        <taxon>Actinomycetota</taxon>
        <taxon>Actinomycetes</taxon>
        <taxon>Pseudonocardiales</taxon>
        <taxon>Pseudonocardiaceae</taxon>
        <taxon>Pseudonocardia</taxon>
    </lineage>
</organism>
<keyword evidence="3" id="KW-1185">Reference proteome</keyword>
<dbReference type="EMBL" id="VFPA01000001">
    <property type="protein sequence ID" value="TQM14258.1"/>
    <property type="molecule type" value="Genomic_DNA"/>
</dbReference>
<comment type="caution">
    <text evidence="2">The sequence shown here is derived from an EMBL/GenBank/DDBJ whole genome shotgun (WGS) entry which is preliminary data.</text>
</comment>
<proteinExistence type="predicted"/>
<dbReference type="InterPro" id="IPR023286">
    <property type="entry name" value="ABATE_dom_sf"/>
</dbReference>
<protein>
    <submittedName>
        <fullName evidence="2">Putative RNA-binding Zn ribbon-like protein</fullName>
    </submittedName>
</protein>
<dbReference type="Gene3D" id="1.10.3300.10">
    <property type="entry name" value="Jann2411-like domain"/>
    <property type="match status" value="1"/>
</dbReference>
<dbReference type="Pfam" id="PF11706">
    <property type="entry name" value="zf-CGNR"/>
    <property type="match status" value="1"/>
</dbReference>
<dbReference type="PANTHER" id="PTHR35525">
    <property type="entry name" value="BLL6575 PROTEIN"/>
    <property type="match status" value="1"/>
</dbReference>
<dbReference type="InterPro" id="IPR010852">
    <property type="entry name" value="ABATE"/>
</dbReference>
<feature type="domain" description="Zinc finger CGNR" evidence="1">
    <location>
        <begin position="128"/>
        <end position="171"/>
    </location>
</feature>
<dbReference type="Pfam" id="PF07336">
    <property type="entry name" value="ABATE"/>
    <property type="match status" value="1"/>
</dbReference>
<dbReference type="AlphaFoldDB" id="A0A543DY49"/>
<dbReference type="SUPFAM" id="SSF160904">
    <property type="entry name" value="Jann2411-like"/>
    <property type="match status" value="1"/>
</dbReference>
<dbReference type="Proteomes" id="UP000315677">
    <property type="component" value="Unassembled WGS sequence"/>
</dbReference>
<gene>
    <name evidence="2" type="ORF">FB558_1018</name>
</gene>
<reference evidence="2 3" key="1">
    <citation type="submission" date="2019-06" db="EMBL/GenBank/DDBJ databases">
        <title>Sequencing the genomes of 1000 actinobacteria strains.</title>
        <authorList>
            <person name="Klenk H.-P."/>
        </authorList>
    </citation>
    <scope>NUCLEOTIDE SEQUENCE [LARGE SCALE GENOMIC DNA]</scope>
    <source>
        <strain evidence="2 3">DSM 45301</strain>
    </source>
</reference>
<dbReference type="PANTHER" id="PTHR35525:SF3">
    <property type="entry name" value="BLL6575 PROTEIN"/>
    <property type="match status" value="1"/>
</dbReference>
<evidence type="ECO:0000313" key="3">
    <source>
        <dbReference type="Proteomes" id="UP000315677"/>
    </source>
</evidence>